<organism evidence="1 2">
    <name type="scientific">Frankia nepalensis</name>
    <dbReference type="NCBI Taxonomy" id="1836974"/>
    <lineage>
        <taxon>Bacteria</taxon>
        <taxon>Bacillati</taxon>
        <taxon>Actinomycetota</taxon>
        <taxon>Actinomycetes</taxon>
        <taxon>Frankiales</taxon>
        <taxon>Frankiaceae</taxon>
        <taxon>Frankia</taxon>
    </lineage>
</organism>
<dbReference type="RefSeq" id="WP_203003194.1">
    <property type="nucleotide sequence ID" value="NZ_JADWYW010000726.1"/>
</dbReference>
<dbReference type="InterPro" id="IPR010451">
    <property type="entry name" value="Acetoacetate_decarboxylase"/>
</dbReference>
<comment type="caution">
    <text evidence="1">The sequence shown here is derived from an EMBL/GenBank/DDBJ whole genome shotgun (WGS) entry which is preliminary data.</text>
</comment>
<dbReference type="AlphaFoldDB" id="A0A937UNX1"/>
<dbReference type="SUPFAM" id="SSF160104">
    <property type="entry name" value="Acetoacetate decarboxylase-like"/>
    <property type="match status" value="1"/>
</dbReference>
<keyword evidence="2" id="KW-1185">Reference proteome</keyword>
<name>A0A937UNX1_9ACTN</name>
<dbReference type="Proteomes" id="UP000604475">
    <property type="component" value="Unassembled WGS sequence"/>
</dbReference>
<dbReference type="Gene3D" id="2.40.400.10">
    <property type="entry name" value="Acetoacetate decarboxylase-like"/>
    <property type="match status" value="1"/>
</dbReference>
<dbReference type="InterPro" id="IPR023375">
    <property type="entry name" value="ADC_dom_sf"/>
</dbReference>
<accession>A0A937UNX1</accession>
<dbReference type="EMBL" id="JAEACQ010000190">
    <property type="protein sequence ID" value="MBL7628513.1"/>
    <property type="molecule type" value="Genomic_DNA"/>
</dbReference>
<reference evidence="1" key="1">
    <citation type="submission" date="2020-12" db="EMBL/GenBank/DDBJ databases">
        <title>Genomic characterization of non-nitrogen-fixing Frankia strains.</title>
        <authorList>
            <person name="Carlos-Shanley C."/>
            <person name="Guerra T."/>
            <person name="Hahn D."/>
        </authorList>
    </citation>
    <scope>NUCLEOTIDE SEQUENCE</scope>
    <source>
        <strain evidence="1">CN6</strain>
    </source>
</reference>
<protein>
    <submittedName>
        <fullName evidence="1">Acetoacetate decarboxylase family protein</fullName>
    </submittedName>
</protein>
<evidence type="ECO:0000313" key="1">
    <source>
        <dbReference type="EMBL" id="MBL7628513.1"/>
    </source>
</evidence>
<dbReference type="Pfam" id="PF06314">
    <property type="entry name" value="ADC"/>
    <property type="match status" value="1"/>
</dbReference>
<dbReference type="GO" id="GO:0016829">
    <property type="term" value="F:lyase activity"/>
    <property type="evidence" value="ECO:0007669"/>
    <property type="project" value="InterPro"/>
</dbReference>
<gene>
    <name evidence="1" type="ORF">I7412_15405</name>
</gene>
<sequence>MGNRWVREIKKLADGERQDLGAGLPPIPSLEVVYLTDPEALAAVLPPPLTPPAEPRVHVRITDIDLTFGEYRHKELVGFLAVDAVYDGFTGEYPLLIPIDLESAISVSRERNGEPKKLADIELIRAGDHVEGRITRNGVTFVEIVGDVAGPLPVGEPYPAAQWWYKFMPAVSGSGFDGDPLLVRYDQVRTPVTAESVEGKLVLRDEPTAPIVDLPVRETASIAWTTRSSKGKASVVGPVDPVAFEPFAYSRYDH</sequence>
<proteinExistence type="predicted"/>
<evidence type="ECO:0000313" key="2">
    <source>
        <dbReference type="Proteomes" id="UP000604475"/>
    </source>
</evidence>